<organism evidence="1 2">
    <name type="scientific">Candidatus Taylorbacteria bacterium RIFCSPLOWO2_12_FULL_44_15c</name>
    <dbReference type="NCBI Taxonomy" id="1802333"/>
    <lineage>
        <taxon>Bacteria</taxon>
        <taxon>Candidatus Tayloriibacteriota</taxon>
    </lineage>
</organism>
<dbReference type="Gene3D" id="3.20.20.140">
    <property type="entry name" value="Metal-dependent hydrolases"/>
    <property type="match status" value="1"/>
</dbReference>
<dbReference type="AlphaFoldDB" id="A0A1G2P4U1"/>
<dbReference type="InterPro" id="IPR032466">
    <property type="entry name" value="Metal_Hydrolase"/>
</dbReference>
<dbReference type="PANTHER" id="PTHR46124:SF2">
    <property type="entry name" value="D-AMINOACYL-TRNA DEACYLASE"/>
    <property type="match status" value="1"/>
</dbReference>
<dbReference type="EMBL" id="MHSL01000025">
    <property type="protein sequence ID" value="OHA43354.1"/>
    <property type="molecule type" value="Genomic_DNA"/>
</dbReference>
<dbReference type="GO" id="GO:0005829">
    <property type="term" value="C:cytosol"/>
    <property type="evidence" value="ECO:0007669"/>
    <property type="project" value="TreeGrafter"/>
</dbReference>
<proteinExistence type="predicted"/>
<dbReference type="GO" id="GO:0016788">
    <property type="term" value="F:hydrolase activity, acting on ester bonds"/>
    <property type="evidence" value="ECO:0007669"/>
    <property type="project" value="InterPro"/>
</dbReference>
<dbReference type="SUPFAM" id="SSF51556">
    <property type="entry name" value="Metallo-dependent hydrolases"/>
    <property type="match status" value="1"/>
</dbReference>
<sequence>MIPTHFDVHGHPNFATFAQDRDKVVNRALKNGVWLAAVGADRVSSTRALALAEKYEEGVYAIVDSHPTTDEEFDYEFYKKLAANQKVVAIGECGLDYFRDANKKQEEIFRKQIELANEIEKPLQ</sequence>
<evidence type="ECO:0000313" key="1">
    <source>
        <dbReference type="EMBL" id="OHA43354.1"/>
    </source>
</evidence>
<reference evidence="1 2" key="1">
    <citation type="journal article" date="2016" name="Nat. Commun.">
        <title>Thousands of microbial genomes shed light on interconnected biogeochemical processes in an aquifer system.</title>
        <authorList>
            <person name="Anantharaman K."/>
            <person name="Brown C.T."/>
            <person name="Hug L.A."/>
            <person name="Sharon I."/>
            <person name="Castelle C.J."/>
            <person name="Probst A.J."/>
            <person name="Thomas B.C."/>
            <person name="Singh A."/>
            <person name="Wilkins M.J."/>
            <person name="Karaoz U."/>
            <person name="Brodie E.L."/>
            <person name="Williams K.H."/>
            <person name="Hubbard S.S."/>
            <person name="Banfield J.F."/>
        </authorList>
    </citation>
    <scope>NUCLEOTIDE SEQUENCE [LARGE SCALE GENOMIC DNA]</scope>
</reference>
<dbReference type="STRING" id="1802333.A3G03_03245"/>
<evidence type="ECO:0000313" key="2">
    <source>
        <dbReference type="Proteomes" id="UP000176355"/>
    </source>
</evidence>
<dbReference type="InterPro" id="IPR001130">
    <property type="entry name" value="TatD-like"/>
</dbReference>
<name>A0A1G2P4U1_9BACT</name>
<gene>
    <name evidence="1" type="ORF">A3G03_03245</name>
</gene>
<accession>A0A1G2P4U1</accession>
<evidence type="ECO:0008006" key="3">
    <source>
        <dbReference type="Google" id="ProtNLM"/>
    </source>
</evidence>
<comment type="caution">
    <text evidence="1">The sequence shown here is derived from an EMBL/GenBank/DDBJ whole genome shotgun (WGS) entry which is preliminary data.</text>
</comment>
<dbReference type="Pfam" id="PF01026">
    <property type="entry name" value="TatD_DNase"/>
    <property type="match status" value="1"/>
</dbReference>
<dbReference type="PANTHER" id="PTHR46124">
    <property type="entry name" value="D-AMINOACYL-TRNA DEACYLASE"/>
    <property type="match status" value="1"/>
</dbReference>
<dbReference type="Proteomes" id="UP000176355">
    <property type="component" value="Unassembled WGS sequence"/>
</dbReference>
<protein>
    <recommendedName>
        <fullName evidence="3">Hydrolase TatD</fullName>
    </recommendedName>
</protein>